<dbReference type="PANTHER" id="PTHR43537">
    <property type="entry name" value="TRANSCRIPTIONAL REGULATOR, GNTR FAMILY"/>
    <property type="match status" value="1"/>
</dbReference>
<evidence type="ECO:0000259" key="4">
    <source>
        <dbReference type="PROSITE" id="PS50949"/>
    </source>
</evidence>
<reference evidence="5" key="1">
    <citation type="submission" date="2020-12" db="EMBL/GenBank/DDBJ databases">
        <title>PHA producing bacteria isolated from mangrove.</title>
        <authorList>
            <person name="Zheng W."/>
            <person name="Yu S."/>
            <person name="Huang Y."/>
        </authorList>
    </citation>
    <scope>NUCLEOTIDE SEQUENCE</scope>
    <source>
        <strain evidence="5">GN8-5</strain>
    </source>
</reference>
<dbReference type="AlphaFoldDB" id="A0A939DV50"/>
<protein>
    <submittedName>
        <fullName evidence="5">FadR family transcriptional regulator</fullName>
    </submittedName>
</protein>
<dbReference type="InterPro" id="IPR036388">
    <property type="entry name" value="WH-like_DNA-bd_sf"/>
</dbReference>
<dbReference type="CDD" id="cd07377">
    <property type="entry name" value="WHTH_GntR"/>
    <property type="match status" value="1"/>
</dbReference>
<dbReference type="Proteomes" id="UP000664385">
    <property type="component" value="Unassembled WGS sequence"/>
</dbReference>
<feature type="domain" description="HTH gntR-type" evidence="4">
    <location>
        <begin position="7"/>
        <end position="77"/>
    </location>
</feature>
<accession>A0A939DV50</accession>
<name>A0A939DV50_9MICO</name>
<dbReference type="EMBL" id="JAEMWU010000001">
    <property type="protein sequence ID" value="MBN8205455.1"/>
    <property type="molecule type" value="Genomic_DNA"/>
</dbReference>
<dbReference type="InterPro" id="IPR008920">
    <property type="entry name" value="TF_FadR/GntR_C"/>
</dbReference>
<evidence type="ECO:0000313" key="6">
    <source>
        <dbReference type="Proteomes" id="UP000664385"/>
    </source>
</evidence>
<dbReference type="PRINTS" id="PR00035">
    <property type="entry name" value="HTHGNTR"/>
</dbReference>
<dbReference type="SMART" id="SM00345">
    <property type="entry name" value="HTH_GNTR"/>
    <property type="match status" value="1"/>
</dbReference>
<evidence type="ECO:0000256" key="3">
    <source>
        <dbReference type="ARBA" id="ARBA00023163"/>
    </source>
</evidence>
<dbReference type="PANTHER" id="PTHR43537:SF5">
    <property type="entry name" value="UXU OPERON TRANSCRIPTIONAL REGULATOR"/>
    <property type="match status" value="1"/>
</dbReference>
<keyword evidence="2" id="KW-0238">DNA-binding</keyword>
<dbReference type="SUPFAM" id="SSF48008">
    <property type="entry name" value="GntR ligand-binding domain-like"/>
    <property type="match status" value="1"/>
</dbReference>
<evidence type="ECO:0000256" key="2">
    <source>
        <dbReference type="ARBA" id="ARBA00023125"/>
    </source>
</evidence>
<dbReference type="Gene3D" id="1.20.120.530">
    <property type="entry name" value="GntR ligand-binding domain-like"/>
    <property type="match status" value="1"/>
</dbReference>
<dbReference type="RefSeq" id="WP_179411526.1">
    <property type="nucleotide sequence ID" value="NZ_CP063379.1"/>
</dbReference>
<comment type="caution">
    <text evidence="5">The sequence shown here is derived from an EMBL/GenBank/DDBJ whole genome shotgun (WGS) entry which is preliminary data.</text>
</comment>
<dbReference type="PROSITE" id="PS50949">
    <property type="entry name" value="HTH_GNTR"/>
    <property type="match status" value="1"/>
</dbReference>
<organism evidence="5 6">
    <name type="scientific">Microbacterium esteraromaticum</name>
    <dbReference type="NCBI Taxonomy" id="57043"/>
    <lineage>
        <taxon>Bacteria</taxon>
        <taxon>Bacillati</taxon>
        <taxon>Actinomycetota</taxon>
        <taxon>Actinomycetes</taxon>
        <taxon>Micrococcales</taxon>
        <taxon>Microbacteriaceae</taxon>
        <taxon>Microbacterium</taxon>
    </lineage>
</organism>
<gene>
    <name evidence="5" type="ORF">JF543_05725</name>
</gene>
<keyword evidence="1" id="KW-0805">Transcription regulation</keyword>
<dbReference type="SUPFAM" id="SSF46785">
    <property type="entry name" value="Winged helix' DNA-binding domain"/>
    <property type="match status" value="1"/>
</dbReference>
<proteinExistence type="predicted"/>
<sequence>MNAPSPPPAYRVIAERIEQAVLSGELRPGDHLPSERELVEQYGVSRPTVREALRVLQSNHVVESRLGDRRGPVVLPLSSAPLERALKQATALSGADLSSLLQFRMVISSAAAVLAAHHRDDEELAALERANARMRASVGTNPVAFGEADLEFHKVLAKASRNTLLELVNEAVRGAVLSLMEQKISSASDSRVLMQSLIHHHEEMLDAIRRRDGKRAAWLTRDDTYWHYVDFVEPEQQEALRALADEVKPQ</sequence>
<keyword evidence="3" id="KW-0804">Transcription</keyword>
<dbReference type="Gene3D" id="1.10.10.10">
    <property type="entry name" value="Winged helix-like DNA-binding domain superfamily/Winged helix DNA-binding domain"/>
    <property type="match status" value="1"/>
</dbReference>
<evidence type="ECO:0000313" key="5">
    <source>
        <dbReference type="EMBL" id="MBN8205455.1"/>
    </source>
</evidence>
<dbReference type="Pfam" id="PF07729">
    <property type="entry name" value="FCD"/>
    <property type="match status" value="1"/>
</dbReference>
<dbReference type="GO" id="GO:0003677">
    <property type="term" value="F:DNA binding"/>
    <property type="evidence" value="ECO:0007669"/>
    <property type="project" value="UniProtKB-KW"/>
</dbReference>
<dbReference type="Pfam" id="PF00392">
    <property type="entry name" value="GntR"/>
    <property type="match status" value="1"/>
</dbReference>
<dbReference type="InterPro" id="IPR011711">
    <property type="entry name" value="GntR_C"/>
</dbReference>
<dbReference type="SMART" id="SM00895">
    <property type="entry name" value="FCD"/>
    <property type="match status" value="1"/>
</dbReference>
<dbReference type="InterPro" id="IPR036390">
    <property type="entry name" value="WH_DNA-bd_sf"/>
</dbReference>
<evidence type="ECO:0000256" key="1">
    <source>
        <dbReference type="ARBA" id="ARBA00023015"/>
    </source>
</evidence>
<dbReference type="InterPro" id="IPR000524">
    <property type="entry name" value="Tscrpt_reg_HTH_GntR"/>
</dbReference>
<dbReference type="GO" id="GO:0003700">
    <property type="term" value="F:DNA-binding transcription factor activity"/>
    <property type="evidence" value="ECO:0007669"/>
    <property type="project" value="InterPro"/>
</dbReference>